<organism evidence="3 4">
    <name type="scientific">Pelagibius litoralis</name>
    <dbReference type="NCBI Taxonomy" id="374515"/>
    <lineage>
        <taxon>Bacteria</taxon>
        <taxon>Pseudomonadati</taxon>
        <taxon>Pseudomonadota</taxon>
        <taxon>Alphaproteobacteria</taxon>
        <taxon>Rhodospirillales</taxon>
        <taxon>Rhodovibrionaceae</taxon>
        <taxon>Pelagibius</taxon>
    </lineage>
</organism>
<dbReference type="CDD" id="cd00093">
    <property type="entry name" value="HTH_XRE"/>
    <property type="match status" value="1"/>
</dbReference>
<gene>
    <name evidence="3" type="ORF">HBA54_20190</name>
</gene>
<dbReference type="Gene3D" id="2.60.120.10">
    <property type="entry name" value="Jelly Rolls"/>
    <property type="match status" value="1"/>
</dbReference>
<dbReference type="Pfam" id="PF01381">
    <property type="entry name" value="HTH_3"/>
    <property type="match status" value="1"/>
</dbReference>
<evidence type="ECO:0000256" key="1">
    <source>
        <dbReference type="ARBA" id="ARBA00023125"/>
    </source>
</evidence>
<protein>
    <submittedName>
        <fullName evidence="3">Helix-turn-helix domain-containing protein</fullName>
    </submittedName>
</protein>
<dbReference type="InterPro" id="IPR010982">
    <property type="entry name" value="Lambda_DNA-bd_dom_sf"/>
</dbReference>
<dbReference type="EMBL" id="JAAQPH010000017">
    <property type="protein sequence ID" value="NIA70925.1"/>
    <property type="molecule type" value="Genomic_DNA"/>
</dbReference>
<evidence type="ECO:0000313" key="3">
    <source>
        <dbReference type="EMBL" id="NIA70925.1"/>
    </source>
</evidence>
<dbReference type="Proteomes" id="UP000761264">
    <property type="component" value="Unassembled WGS sequence"/>
</dbReference>
<dbReference type="GO" id="GO:0003700">
    <property type="term" value="F:DNA-binding transcription factor activity"/>
    <property type="evidence" value="ECO:0007669"/>
    <property type="project" value="TreeGrafter"/>
</dbReference>
<sequence length="204" mass="22195">METTSRNGHARQSARESNGALAGASLGSDLRALRKTKGLTLSELALQVGRSVGYLSQIERGLSELSIGDLRKLAESLDAPLSWFFVHEGVPAEERGVVVRSSARRSIGSMAAGLTEELLSPDLGGAFEVIRSLFEPGAELSEAQARESEETGYVISGELDLWIGAQQFRVSAGDSFRIDHEPYRWRNPGRVRAEVIWVIAPPVY</sequence>
<dbReference type="Pfam" id="PF07883">
    <property type="entry name" value="Cupin_2"/>
    <property type="match status" value="1"/>
</dbReference>
<dbReference type="PROSITE" id="PS50943">
    <property type="entry name" value="HTH_CROC1"/>
    <property type="match status" value="1"/>
</dbReference>
<evidence type="ECO:0000259" key="2">
    <source>
        <dbReference type="PROSITE" id="PS50943"/>
    </source>
</evidence>
<reference evidence="3" key="1">
    <citation type="submission" date="2020-03" db="EMBL/GenBank/DDBJ databases">
        <title>Genome of Pelagibius litoralis DSM 21314T.</title>
        <authorList>
            <person name="Wang G."/>
        </authorList>
    </citation>
    <scope>NUCLEOTIDE SEQUENCE</scope>
    <source>
        <strain evidence="3">DSM 21314</strain>
    </source>
</reference>
<dbReference type="InterPro" id="IPR011051">
    <property type="entry name" value="RmlC_Cupin_sf"/>
</dbReference>
<keyword evidence="4" id="KW-1185">Reference proteome</keyword>
<dbReference type="CDD" id="cd02209">
    <property type="entry name" value="cupin_XRE_C"/>
    <property type="match status" value="1"/>
</dbReference>
<dbReference type="GO" id="GO:0003677">
    <property type="term" value="F:DNA binding"/>
    <property type="evidence" value="ECO:0007669"/>
    <property type="project" value="UniProtKB-KW"/>
</dbReference>
<dbReference type="RefSeq" id="WP_167228025.1">
    <property type="nucleotide sequence ID" value="NZ_JAAQPH010000017.1"/>
</dbReference>
<keyword evidence="1" id="KW-0238">DNA-binding</keyword>
<dbReference type="PANTHER" id="PTHR46797">
    <property type="entry name" value="HTH-TYPE TRANSCRIPTIONAL REGULATOR"/>
    <property type="match status" value="1"/>
</dbReference>
<dbReference type="SUPFAM" id="SSF47413">
    <property type="entry name" value="lambda repressor-like DNA-binding domains"/>
    <property type="match status" value="1"/>
</dbReference>
<dbReference type="SUPFAM" id="SSF51182">
    <property type="entry name" value="RmlC-like cupins"/>
    <property type="match status" value="1"/>
</dbReference>
<dbReference type="PANTHER" id="PTHR46797:SF2">
    <property type="entry name" value="TRANSCRIPTIONAL REGULATOR"/>
    <property type="match status" value="1"/>
</dbReference>
<dbReference type="AlphaFoldDB" id="A0A967F0P4"/>
<name>A0A967F0P4_9PROT</name>
<dbReference type="InterPro" id="IPR001387">
    <property type="entry name" value="Cro/C1-type_HTH"/>
</dbReference>
<dbReference type="InterPro" id="IPR050807">
    <property type="entry name" value="TransReg_Diox_bact_type"/>
</dbReference>
<comment type="caution">
    <text evidence="3">The sequence shown here is derived from an EMBL/GenBank/DDBJ whole genome shotgun (WGS) entry which is preliminary data.</text>
</comment>
<dbReference type="SMART" id="SM00530">
    <property type="entry name" value="HTH_XRE"/>
    <property type="match status" value="1"/>
</dbReference>
<dbReference type="InterPro" id="IPR013096">
    <property type="entry name" value="Cupin_2"/>
</dbReference>
<accession>A0A967F0P4</accession>
<dbReference type="Gene3D" id="1.10.260.40">
    <property type="entry name" value="lambda repressor-like DNA-binding domains"/>
    <property type="match status" value="1"/>
</dbReference>
<dbReference type="GO" id="GO:0005829">
    <property type="term" value="C:cytosol"/>
    <property type="evidence" value="ECO:0007669"/>
    <property type="project" value="TreeGrafter"/>
</dbReference>
<feature type="domain" description="HTH cro/C1-type" evidence="2">
    <location>
        <begin position="30"/>
        <end position="84"/>
    </location>
</feature>
<proteinExistence type="predicted"/>
<dbReference type="InterPro" id="IPR014710">
    <property type="entry name" value="RmlC-like_jellyroll"/>
</dbReference>
<evidence type="ECO:0000313" key="4">
    <source>
        <dbReference type="Proteomes" id="UP000761264"/>
    </source>
</evidence>